<name>A0A8H7YU64_AJECA</name>
<keyword evidence="1" id="KW-1133">Transmembrane helix</keyword>
<dbReference type="AlphaFoldDB" id="A0A8H7YU64"/>
<dbReference type="VEuPathDB" id="FungiDB:I7I52_06156"/>
<keyword evidence="1" id="KW-0472">Membrane</keyword>
<reference evidence="2 3" key="1">
    <citation type="submission" date="2021-01" db="EMBL/GenBank/DDBJ databases">
        <title>Chromosome-level genome assembly of a human fungal pathogen reveals clustering of transcriptionally co-regulated genes.</title>
        <authorList>
            <person name="Voorhies M."/>
            <person name="Cohen S."/>
            <person name="Shea T.P."/>
            <person name="Petrus S."/>
            <person name="Munoz J.F."/>
            <person name="Poplawski S."/>
            <person name="Goldman W.E."/>
            <person name="Michael T."/>
            <person name="Cuomo C.A."/>
            <person name="Sil A."/>
            <person name="Beyhan S."/>
        </authorList>
    </citation>
    <scope>NUCLEOTIDE SEQUENCE [LARGE SCALE GENOMIC DNA]</scope>
    <source>
        <strain evidence="2 3">G184AR</strain>
    </source>
</reference>
<comment type="caution">
    <text evidence="2">The sequence shown here is derived from an EMBL/GenBank/DDBJ whole genome shotgun (WGS) entry which is preliminary data.</text>
</comment>
<sequence>MHVPFCICITLYFSVVFLVSVSIFFSPWHVWYTMFFFILVSLDKFMSWLGTDAYILDGVFLLVLYLSWCANNAGPTQLPSFVVWFRYLVKHLLYSSLSNPASTSSRQSRTNNFIPPKGAISACGFVFIVPKNSSRVVAT</sequence>
<feature type="transmembrane region" description="Helical" evidence="1">
    <location>
        <begin position="45"/>
        <end position="68"/>
    </location>
</feature>
<evidence type="ECO:0000313" key="3">
    <source>
        <dbReference type="Proteomes" id="UP000670092"/>
    </source>
</evidence>
<organism evidence="2 3">
    <name type="scientific">Ajellomyces capsulatus</name>
    <name type="common">Darling's disease fungus</name>
    <name type="synonym">Histoplasma capsulatum</name>
    <dbReference type="NCBI Taxonomy" id="5037"/>
    <lineage>
        <taxon>Eukaryota</taxon>
        <taxon>Fungi</taxon>
        <taxon>Dikarya</taxon>
        <taxon>Ascomycota</taxon>
        <taxon>Pezizomycotina</taxon>
        <taxon>Eurotiomycetes</taxon>
        <taxon>Eurotiomycetidae</taxon>
        <taxon>Onygenales</taxon>
        <taxon>Ajellomycetaceae</taxon>
        <taxon>Histoplasma</taxon>
    </lineage>
</organism>
<dbReference type="Proteomes" id="UP000670092">
    <property type="component" value="Unassembled WGS sequence"/>
</dbReference>
<proteinExistence type="predicted"/>
<feature type="transmembrane region" description="Helical" evidence="1">
    <location>
        <begin position="5"/>
        <end position="25"/>
    </location>
</feature>
<dbReference type="EMBL" id="JAEVHI010000003">
    <property type="protein sequence ID" value="KAG5295770.1"/>
    <property type="molecule type" value="Genomic_DNA"/>
</dbReference>
<protein>
    <submittedName>
        <fullName evidence="2">Uncharacterized protein</fullName>
    </submittedName>
</protein>
<evidence type="ECO:0000256" key="1">
    <source>
        <dbReference type="SAM" id="Phobius"/>
    </source>
</evidence>
<keyword evidence="1" id="KW-0812">Transmembrane</keyword>
<gene>
    <name evidence="2" type="ORF">I7I52_06156</name>
</gene>
<evidence type="ECO:0000313" key="2">
    <source>
        <dbReference type="EMBL" id="KAG5295770.1"/>
    </source>
</evidence>
<accession>A0A8H7YU64</accession>